<evidence type="ECO:0000259" key="10">
    <source>
        <dbReference type="PROSITE" id="PS01225"/>
    </source>
</evidence>
<dbReference type="SUPFAM" id="SSF48371">
    <property type="entry name" value="ARM repeat"/>
    <property type="match status" value="1"/>
</dbReference>
<dbReference type="Gene3D" id="1.25.10.10">
    <property type="entry name" value="Leucine-rich Repeat Variant"/>
    <property type="match status" value="1"/>
</dbReference>
<dbReference type="GO" id="GO:0005576">
    <property type="term" value="C:extracellular region"/>
    <property type="evidence" value="ECO:0007669"/>
    <property type="project" value="UniProtKB-SubCell"/>
</dbReference>
<evidence type="ECO:0000256" key="1">
    <source>
        <dbReference type="ARBA" id="ARBA00004613"/>
    </source>
</evidence>
<evidence type="ECO:0000256" key="4">
    <source>
        <dbReference type="ARBA" id="ARBA00022737"/>
    </source>
</evidence>
<evidence type="ECO:0000256" key="2">
    <source>
        <dbReference type="ARBA" id="ARBA00022525"/>
    </source>
</evidence>
<keyword evidence="5" id="KW-0647">Proteasome</keyword>
<dbReference type="InterPro" id="IPR002015">
    <property type="entry name" value="Proteasome/cyclosome_rpt"/>
</dbReference>
<keyword evidence="3 9" id="KW-0732">Signal</keyword>
<dbReference type="InterPro" id="IPR004133">
    <property type="entry name" value="DAN_dom"/>
</dbReference>
<dbReference type="GO" id="GO:0034515">
    <property type="term" value="C:proteasome storage granule"/>
    <property type="evidence" value="ECO:0007669"/>
    <property type="project" value="TreeGrafter"/>
</dbReference>
<comment type="caution">
    <text evidence="11">The sequence shown here is derived from an EMBL/GenBank/DDBJ whole genome shotgun (WGS) entry which is preliminary data.</text>
</comment>
<feature type="chain" id="PRO_5035159996" description="CTCK domain-containing protein" evidence="9">
    <location>
        <begin position="18"/>
        <end position="1336"/>
    </location>
</feature>
<keyword evidence="4" id="KW-0677">Repeat</keyword>
<name>A0A8J6H5S7_TENMO</name>
<evidence type="ECO:0000313" key="11">
    <source>
        <dbReference type="EMBL" id="KAH0808784.1"/>
    </source>
</evidence>
<comment type="subcellular location">
    <subcellularLocation>
        <location evidence="1">Secreted</location>
    </subcellularLocation>
</comment>
<dbReference type="Pfam" id="PF03045">
    <property type="entry name" value="DAN"/>
    <property type="match status" value="1"/>
</dbReference>
<dbReference type="GO" id="GO:0043161">
    <property type="term" value="P:proteasome-mediated ubiquitin-dependent protein catabolic process"/>
    <property type="evidence" value="ECO:0007669"/>
    <property type="project" value="TreeGrafter"/>
</dbReference>
<keyword evidence="2" id="KW-0964">Secreted</keyword>
<evidence type="ECO:0000313" key="12">
    <source>
        <dbReference type="Proteomes" id="UP000719412"/>
    </source>
</evidence>
<dbReference type="InterPro" id="IPR029034">
    <property type="entry name" value="Cystine-knot_cytokine"/>
</dbReference>
<dbReference type="Pfam" id="PF21505">
    <property type="entry name" value="RPN2_N"/>
    <property type="match status" value="1"/>
</dbReference>
<dbReference type="Proteomes" id="UP000719412">
    <property type="component" value="Unassembled WGS sequence"/>
</dbReference>
<dbReference type="InterPro" id="IPR048570">
    <property type="entry name" value="PSMD1_RPN2_N"/>
</dbReference>
<evidence type="ECO:0000256" key="6">
    <source>
        <dbReference type="ARBA" id="ARBA00023157"/>
    </source>
</evidence>
<organism evidence="11 12">
    <name type="scientific">Tenebrio molitor</name>
    <name type="common">Yellow mealworm beetle</name>
    <dbReference type="NCBI Taxonomy" id="7067"/>
    <lineage>
        <taxon>Eukaryota</taxon>
        <taxon>Metazoa</taxon>
        <taxon>Ecdysozoa</taxon>
        <taxon>Arthropoda</taxon>
        <taxon>Hexapoda</taxon>
        <taxon>Insecta</taxon>
        <taxon>Pterygota</taxon>
        <taxon>Neoptera</taxon>
        <taxon>Endopterygota</taxon>
        <taxon>Coleoptera</taxon>
        <taxon>Polyphaga</taxon>
        <taxon>Cucujiformia</taxon>
        <taxon>Tenebrionidae</taxon>
        <taxon>Tenebrio</taxon>
    </lineage>
</organism>
<dbReference type="Gene3D" id="2.10.90.10">
    <property type="entry name" value="Cystine-knot cytokines"/>
    <property type="match status" value="1"/>
</dbReference>
<feature type="signal peptide" evidence="9">
    <location>
        <begin position="1"/>
        <end position="17"/>
    </location>
</feature>
<evidence type="ECO:0000256" key="9">
    <source>
        <dbReference type="SAM" id="SignalP"/>
    </source>
</evidence>
<dbReference type="GO" id="GO:0008540">
    <property type="term" value="C:proteasome regulatory particle, base subcomplex"/>
    <property type="evidence" value="ECO:0007669"/>
    <property type="project" value="TreeGrafter"/>
</dbReference>
<dbReference type="GO" id="GO:0005634">
    <property type="term" value="C:nucleus"/>
    <property type="evidence" value="ECO:0007669"/>
    <property type="project" value="TreeGrafter"/>
</dbReference>
<feature type="domain" description="CTCK" evidence="10">
    <location>
        <begin position="374"/>
        <end position="464"/>
    </location>
</feature>
<dbReference type="EMBL" id="JABDTM020028536">
    <property type="protein sequence ID" value="KAH0808784.1"/>
    <property type="molecule type" value="Genomic_DNA"/>
</dbReference>
<keyword evidence="12" id="KW-1185">Reference proteome</keyword>
<accession>A0A8J6H5S7</accession>
<evidence type="ECO:0000256" key="8">
    <source>
        <dbReference type="SAM" id="MobiDB-lite"/>
    </source>
</evidence>
<dbReference type="Pfam" id="PF01851">
    <property type="entry name" value="PC_rep"/>
    <property type="match status" value="3"/>
</dbReference>
<feature type="compositionally biased region" description="Basic and acidic residues" evidence="8">
    <location>
        <begin position="785"/>
        <end position="802"/>
    </location>
</feature>
<dbReference type="FunFam" id="1.25.10.10:FF:000426">
    <property type="entry name" value="Proteasome 26S subunit, non-ATPase 1"/>
    <property type="match status" value="1"/>
</dbReference>
<evidence type="ECO:0000256" key="3">
    <source>
        <dbReference type="ARBA" id="ARBA00022729"/>
    </source>
</evidence>
<dbReference type="InterPro" id="IPR011989">
    <property type="entry name" value="ARM-like"/>
</dbReference>
<dbReference type="PROSITE" id="PS01225">
    <property type="entry name" value="CTCK_2"/>
    <property type="match status" value="1"/>
</dbReference>
<sequence length="1336" mass="149264">MYNKILLCLVYVSYVSSVSEISEETCETLMSDINLIKEEFDELGRLQRICNGEVAVNKCEGSCKSQVQPSVITPTGFLKECYCCRESFLRERTITLTHCYDPDGVRLTTENANSMDVKLREPAECKCYNVYVLNPIKAINESGDSYLTLSPAPFNVTRVSNLYEAFRARINHRIRYNKEICEMKSVCCRVEKRPFAKGLLGPDLEEISVDILEHNRKFVGEALQTLGLSACGESGEMKASSFCSYPRGSRGWKADISKRNEDFRRPYILHFTNPARHLAPPALNPRGGYKHIYYQHDIPDTSFTYHTLEKIAESIASKQVVRSDNDNVKLISSVAVPWKLWRLTLLFAVLSSMCLDPRLTSNIKATAASTTDECQVTPVIHVLQYPGCVPKPIPSFACIGRCASYIQVSGSKIWQMERSCMCCQESGEREASVSLFCPKAKPGERKFIKVTTKAPLECMCRPCTGVEESAVIPQEIAGYADEGPLSNHFLNGTGIISLLEEPRPELKVFALRKLDSIVDEFWPEISEAIEKIEILHEDKIFQQHHLAALVASKVYYHLGSFEDSLTYALGAGDLFDVNARTEYVETILAKCIDYYTQHRIALADSVPDAKPIDSRLEAIVNRMFQRCLDDGQYRQAMGLALETRRMDIFESSITQSDDMCNMLIYAFQVAMSLIQNRGFRNTVLRSLVGLYRGLSIPDYVNMCQCLIFLEDPLSVAEILDKLVQGEEENRLMAYQIAFDLYESATQQFLERVMVALRLTAPIPSLLEDKLKPKTTESTAETTENTEAKPEVKEERSLENLNEKEKEHQECLEKLHTILSGEISIELHLQFLIRSNHADLLILKQTKETVRVSICHTATVIANAFMHSGTTSDQFLRDNLEWLARATNWAKLTATASLGVIHRGHEQEALTLMQSYLPKEVGPSSGYSEGGGLYALGLIHANHGANIIDYLLTQLKDAQNEMVRHGGCLGLGLSAMGTHRQDVYEQLKFNLYQDDANTGEAAGIAMGMVMLGSKNASSIEDMVAYAQESQHEKILRGLAVGIAFTMYGRLEEADPLIEQLTSDKDPILRRSGMYTLAMAYCGTGHNQAIRKLLHVAMGARLSLVVRDILITSALSVYAINSGNKPMKYSPARTQRGTFYDRQISFEKYLMLKCQVKPRAGAALKMVSDVNDDVRRAAVTALGFLLFRSAEEFDYFYPAAAPAPGLSLIPVPCGRIFPEHISCRILARRRKFLSPRPVDCLEGRLRINPGGDGIAHTAVGPNIHQLTAPNKLIVEEIEPLDVTDGRSLTPPQAAPTTTHSDDGRPWETSLDMFSEKIFSLPPGAALFGKQAKKCRVHV</sequence>
<dbReference type="PANTHER" id="PTHR10943:SF2">
    <property type="entry name" value="26S PROTEASOME NON-ATPASE REGULATORY SUBUNIT 1"/>
    <property type="match status" value="1"/>
</dbReference>
<keyword evidence="6 7" id="KW-1015">Disulfide bond</keyword>
<dbReference type="PANTHER" id="PTHR10943">
    <property type="entry name" value="26S PROTEASOME NON-ATPASE REGULATORY SUBUNIT"/>
    <property type="match status" value="1"/>
</dbReference>
<feature type="region of interest" description="Disordered" evidence="8">
    <location>
        <begin position="1281"/>
        <end position="1304"/>
    </location>
</feature>
<dbReference type="InterPro" id="IPR016024">
    <property type="entry name" value="ARM-type_fold"/>
</dbReference>
<comment type="caution">
    <text evidence="7">Lacks conserved residue(s) required for the propagation of feature annotation.</text>
</comment>
<protein>
    <recommendedName>
        <fullName evidence="10">CTCK domain-containing protein</fullName>
    </recommendedName>
</protein>
<gene>
    <name evidence="11" type="ORF">GEV33_014000</name>
</gene>
<evidence type="ECO:0000256" key="7">
    <source>
        <dbReference type="PROSITE-ProRule" id="PRU00039"/>
    </source>
</evidence>
<evidence type="ECO:0000256" key="5">
    <source>
        <dbReference type="ARBA" id="ARBA00022942"/>
    </source>
</evidence>
<reference evidence="11" key="2">
    <citation type="submission" date="2021-08" db="EMBL/GenBank/DDBJ databases">
        <authorList>
            <person name="Eriksson T."/>
        </authorList>
    </citation>
    <scope>NUCLEOTIDE SEQUENCE</scope>
    <source>
        <strain evidence="11">Stoneville</strain>
        <tissue evidence="11">Whole head</tissue>
    </source>
</reference>
<feature type="compositionally biased region" description="Low complexity" evidence="8">
    <location>
        <begin position="775"/>
        <end position="784"/>
    </location>
</feature>
<feature type="region of interest" description="Disordered" evidence="8">
    <location>
        <begin position="769"/>
        <end position="802"/>
    </location>
</feature>
<reference evidence="11" key="1">
    <citation type="journal article" date="2020" name="J Insects Food Feed">
        <title>The yellow mealworm (Tenebrio molitor) genome: a resource for the emerging insects as food and feed industry.</title>
        <authorList>
            <person name="Eriksson T."/>
            <person name="Andere A."/>
            <person name="Kelstrup H."/>
            <person name="Emery V."/>
            <person name="Picard C."/>
        </authorList>
    </citation>
    <scope>NUCLEOTIDE SEQUENCE</scope>
    <source>
        <strain evidence="11">Stoneville</strain>
        <tissue evidence="11">Whole head</tissue>
    </source>
</reference>
<dbReference type="InterPro" id="IPR006207">
    <property type="entry name" value="Cys_knot_C"/>
</dbReference>
<feature type="disulfide bond" evidence="7">
    <location>
        <begin position="388"/>
        <end position="437"/>
    </location>
</feature>
<proteinExistence type="predicted"/>